<dbReference type="Proteomes" id="UP000221243">
    <property type="component" value="Segment"/>
</dbReference>
<protein>
    <submittedName>
        <fullName evidence="1">Uncharacterized protein</fullName>
    </submittedName>
</protein>
<dbReference type="KEGG" id="vg:40075121"/>
<evidence type="ECO:0000313" key="1">
    <source>
        <dbReference type="EMBL" id="BAW98314.1"/>
    </source>
</evidence>
<dbReference type="OrthoDB" id="23061at10239"/>
<evidence type="ECO:0000313" key="2">
    <source>
        <dbReference type="Proteomes" id="UP000221243"/>
    </source>
</evidence>
<accession>A0A1Q2U2X4</accession>
<name>A0A1Q2U2X4_9CAUD</name>
<sequence>MLTGNRYHQFRKMINNLDPDGIGEVQHQTIAVMLYRAGYGQIESTVPSPGDDIQYHEETYDYEHPWSLKQRAYEFAFYELEEIFGDINTYLKFTPKQLDQISRGVREGAKALASRREELANKTANNSGTRELDKQLELFKQFDLSSGSN</sequence>
<dbReference type="GeneID" id="40075121"/>
<dbReference type="RefSeq" id="YP_009599392.1">
    <property type="nucleotide sequence ID" value="NC_041916.1"/>
</dbReference>
<dbReference type="EMBL" id="AP017972">
    <property type="protein sequence ID" value="BAW98314.1"/>
    <property type="molecule type" value="Genomic_DNA"/>
</dbReference>
<reference evidence="1 2" key="1">
    <citation type="submission" date="2017-01" db="EMBL/GenBank/DDBJ databases">
        <title>Complete Genome Sequence of Vibrio Parahaemolyticus Bacteriophage pTD1.</title>
        <authorList>
            <person name="Midorikawa Y."/>
            <person name="Sano M."/>
        </authorList>
    </citation>
    <scope>NUCLEOTIDE SEQUENCE [LARGE SCALE GENOMIC DNA]</scope>
    <source>
        <strain evidence="1">PTD1</strain>
    </source>
</reference>
<proteinExistence type="predicted"/>
<organism evidence="1 2">
    <name type="scientific">Vibrio phage pTD1</name>
    <dbReference type="NCBI Taxonomy" id="1938577"/>
    <lineage>
        <taxon>Viruses</taxon>
        <taxon>Duplodnaviria</taxon>
        <taxon>Heunggongvirae</taxon>
        <taxon>Uroviricota</taxon>
        <taxon>Caudoviricetes</taxon>
        <taxon>Chimalliviridae</taxon>
        <taxon>Gorgonvirinae</taxon>
        <taxon>Tidunavirus</taxon>
        <taxon>Tidunavirus pTD1</taxon>
    </lineage>
</organism>
<keyword evidence="2" id="KW-1185">Reference proteome</keyword>